<sequence>MNNKGQANIIAVIGMILAVIFALLNLFNYVNNLGLASQIYIQSQNSIYQVLGEKDYMVQQATYLFDKAQLFDGFSLAPTVNCGYISTNTSLPQIPIPNIYYWRNAQGQICLPDNSEIVYGLLNLLEQPSFSTVTNINSSELQEYITLNMTYSSNTGKYNVYESTFSAPFLSQGYIIKLNESSGNVENVSVYKDVGGNPGQFVFSGGTDSTFNLSNYTFKVGSVTSAVSGILNRPSSLSSFFSGSGVSPNSQYYLVTLQNGQLGIVYSNEVSNTYHFNIALLPNPYVSSLADTTVIPLLNASSNEIDGTEYTFVITNDTNGLFVLYPSKYMLFNLDPQFVVYKYLLNSFQTAGPVNLLYGPTSSDLSVSFSLYPLYNPQVCVSKAEYGFSLNDCLTLASSVFTQDYLSNLLQLGIAFVNQTFPIGSTSIQGFPQFELYNYLENVIQGVNMKTVSVDGQPKYDWYSSLIFAIGSPKGVNYLENAISCAKQPEFGTYIYNCGVSQSCLSTCRSVLNQVLTYSIENLLNYQVPTEVSFLSATPFDVNVVNISVKAAETDACPSNGNYYSSFNYTYSPSSVSSAENTSEVLGVPVSLIFGYQNKLNLTPSESCGIQASPHNYCAPGFYQTLTPSLNCCSSIIANKFLNTTCFANLQTTDQSVEQYINNTPGDSAYKGCTKTVINTNPQKIILYTCNRYNFTNFNYADWILNNNQCPNYVVVDGKNFTKSVYTSGGSVSSFYLNNPYIDSASYGGGSINEVITPGNWTYVLYNSSLLSKNLSFSVGVYLGGAKPSLNIILNSSNSPMKFSPSDSFMFESFSGYSGQATLYNYSSTGSKVLSVGSANYNPEFNLLELNKYCVGGTCLINGYSNYNLVNSFTYQESAKSGTGLLGVSTDGIPTNDSIAYMFAQNYYPNYIPHITISGYQTASNLNPSLVSAFGFQSNNFVNTFFNQIAISNPKSFGSSYSGSVTLTNQFNFNYLDYNDLEVFGVYPSGKVVQLSWWNQTPIFSVGPNSQYTGGDIWVNMTDSVPPTLYFVYGENVTYNQKYDYNGSAVFPFFFMPNSSSDTITNYSTALVNAPYFSSLGLVMVDNSSIPPSIYYISPTRLYGQFACVTNGATTATLVNGSYLFSSNALNLQNLYIYNPIYPDFEPVGEETVSLLQSTSTSPPPSQQVTTVFTSNLPSTAEWKMTYGSYTASSTSSSISFTTAPGYYQFTASDGCVFPSPNTCTDSYYTKVYSPTPTSGYLEAGSSRNIKYALSSSSCMITSEILRTC</sequence>
<evidence type="ECO:0000256" key="1">
    <source>
        <dbReference type="SAM" id="Phobius"/>
    </source>
</evidence>
<reference evidence="2 3" key="1">
    <citation type="submission" date="2020-09" db="EMBL/GenBank/DDBJ databases">
        <title>Genomic characterization of a novel Parvarchaeota family in acid mine drainage sediments.</title>
        <authorList>
            <person name="Luo Z.-H."/>
        </authorList>
    </citation>
    <scope>NUCLEOTIDE SEQUENCE [LARGE SCALE GENOMIC DNA]</scope>
    <source>
        <strain evidence="2">MAS1_bins.189</strain>
    </source>
</reference>
<proteinExistence type="predicted"/>
<keyword evidence="1" id="KW-1133">Transmembrane helix</keyword>
<gene>
    <name evidence="2" type="ORF">IHE51_00415</name>
</gene>
<organism evidence="2 3">
    <name type="scientific">Candidatus Acidifodinimicrobium mancum</name>
    <dbReference type="NCBI Taxonomy" id="2898728"/>
    <lineage>
        <taxon>Archaea</taxon>
        <taxon>Candidatus Parvarchaeota</taxon>
        <taxon>Candidatus Acidifodinimicrobiaceae</taxon>
        <taxon>Candidatus Acidifodinimicrobium</taxon>
    </lineage>
</organism>
<accession>A0A8T3UUZ2</accession>
<keyword evidence="1" id="KW-0812">Transmembrane</keyword>
<feature type="transmembrane region" description="Helical" evidence="1">
    <location>
        <begin position="7"/>
        <end position="27"/>
    </location>
</feature>
<protein>
    <submittedName>
        <fullName evidence="2">Uncharacterized protein</fullName>
    </submittedName>
</protein>
<dbReference type="Proteomes" id="UP000718571">
    <property type="component" value="Unassembled WGS sequence"/>
</dbReference>
<evidence type="ECO:0000313" key="3">
    <source>
        <dbReference type="Proteomes" id="UP000718571"/>
    </source>
</evidence>
<evidence type="ECO:0000313" key="2">
    <source>
        <dbReference type="EMBL" id="MBE5728310.1"/>
    </source>
</evidence>
<dbReference type="EMBL" id="JADFAR010000005">
    <property type="protein sequence ID" value="MBE5728310.1"/>
    <property type="molecule type" value="Genomic_DNA"/>
</dbReference>
<name>A0A8T3UUZ2_9ARCH</name>
<comment type="caution">
    <text evidence="2">The sequence shown here is derived from an EMBL/GenBank/DDBJ whole genome shotgun (WGS) entry which is preliminary data.</text>
</comment>
<dbReference type="AlphaFoldDB" id="A0A8T3UUZ2"/>
<keyword evidence="1" id="KW-0472">Membrane</keyword>